<feature type="signal peptide" evidence="2">
    <location>
        <begin position="1"/>
        <end position="19"/>
    </location>
</feature>
<keyword evidence="4" id="KW-1185">Reference proteome</keyword>
<evidence type="ECO:0000313" key="4">
    <source>
        <dbReference type="Proteomes" id="UP001342314"/>
    </source>
</evidence>
<gene>
    <name evidence="3" type="ORF">Rhopal_000269-T1</name>
</gene>
<accession>A0AAV5G4H3</accession>
<sequence length="248" mass="24836">MLAKLAVALAAAAATPALAQLDSLRGTLPGSLHQARRPFLSVCEATNLFFFDSSNARPLSVLFLPSDEVPDALRTGTTTLDEAQQYSPLLALSDIETPDAAQYDFTLQVEAGAVFDVFAFLPDGTGKNLNLQRTVSTPLPGATSCLTSIPTSVSGSGAGATTEVSAQPTSTSGSASRSNTSSSASSSSQTSQTRSSATTGATNASGAASPAATPDSGSMRAHGLDASALFGWTVAAGGAALVMSGLLA</sequence>
<keyword evidence="2" id="KW-0732">Signal</keyword>
<proteinExistence type="predicted"/>
<evidence type="ECO:0000256" key="1">
    <source>
        <dbReference type="SAM" id="MobiDB-lite"/>
    </source>
</evidence>
<dbReference type="EMBL" id="BQKY01000001">
    <property type="protein sequence ID" value="GJN87321.1"/>
    <property type="molecule type" value="Genomic_DNA"/>
</dbReference>
<organism evidence="3 4">
    <name type="scientific">Rhodotorula paludigena</name>
    <dbReference type="NCBI Taxonomy" id="86838"/>
    <lineage>
        <taxon>Eukaryota</taxon>
        <taxon>Fungi</taxon>
        <taxon>Dikarya</taxon>
        <taxon>Basidiomycota</taxon>
        <taxon>Pucciniomycotina</taxon>
        <taxon>Microbotryomycetes</taxon>
        <taxon>Sporidiobolales</taxon>
        <taxon>Sporidiobolaceae</taxon>
        <taxon>Rhodotorula</taxon>
    </lineage>
</organism>
<comment type="caution">
    <text evidence="3">The sequence shown here is derived from an EMBL/GenBank/DDBJ whole genome shotgun (WGS) entry which is preliminary data.</text>
</comment>
<feature type="region of interest" description="Disordered" evidence="1">
    <location>
        <begin position="150"/>
        <end position="219"/>
    </location>
</feature>
<dbReference type="Proteomes" id="UP001342314">
    <property type="component" value="Unassembled WGS sequence"/>
</dbReference>
<feature type="compositionally biased region" description="Low complexity" evidence="1">
    <location>
        <begin position="169"/>
        <end position="218"/>
    </location>
</feature>
<evidence type="ECO:0000313" key="3">
    <source>
        <dbReference type="EMBL" id="GJN87321.1"/>
    </source>
</evidence>
<feature type="chain" id="PRO_5043360663" evidence="2">
    <location>
        <begin position="20"/>
        <end position="248"/>
    </location>
</feature>
<dbReference type="AlphaFoldDB" id="A0AAV5G4H3"/>
<name>A0AAV5G4H3_9BASI</name>
<reference evidence="3 4" key="1">
    <citation type="submission" date="2021-12" db="EMBL/GenBank/DDBJ databases">
        <title>High titer production of polyol ester of fatty acids by Rhodotorula paludigena BS15 towards product separation-free biomass refinery.</title>
        <authorList>
            <person name="Mano J."/>
            <person name="Ono H."/>
            <person name="Tanaka T."/>
            <person name="Naito K."/>
            <person name="Sushida H."/>
            <person name="Ike M."/>
            <person name="Tokuyasu K."/>
            <person name="Kitaoka M."/>
        </authorList>
    </citation>
    <scope>NUCLEOTIDE SEQUENCE [LARGE SCALE GENOMIC DNA]</scope>
    <source>
        <strain evidence="3 4">BS15</strain>
    </source>
</reference>
<protein>
    <submittedName>
        <fullName evidence="3">Uncharacterized protein</fullName>
    </submittedName>
</protein>
<evidence type="ECO:0000256" key="2">
    <source>
        <dbReference type="SAM" id="SignalP"/>
    </source>
</evidence>